<accession>A0A0C3CI86</accession>
<keyword evidence="2" id="KW-1185">Reference proteome</keyword>
<dbReference type="InterPro" id="IPR043129">
    <property type="entry name" value="ATPase_NBD"/>
</dbReference>
<gene>
    <name evidence="1" type="ORF">OIDMADRAFT_181953</name>
</gene>
<sequence>MGSISTSEGAVQGSTLQLTVLGLNSGTSMDGIDCALCRFTQDDPTKPVVFELLAYGETPLNPKIKARVMRMILHNKTSPEEVAEVNVILGETFAAAAKEFLTRNNIDKSSVDVIGCHGQTIWHLSHPNERQVQTTLSMAEGTIIAARLGITTVTDFRISEVAVGRQGTSSGILRRFTATPPYKVASVQGGIDKCYDFDTGPGNIYIDAAVRHYTNGTREYDKDGEMGKCGKVDQELIDEFLGSHSFFGRGIPKTTGREDFRDTLAFELIRRAESKGLSPEDAIATITRITAQSIVDHYERFAPAQKIDETFLCGGGAWNPNIVDFIRLRYPETRIFMIDDAGIPAGAKEAITFAWQGMDAVVGRPILVPDRVETQREQVLGKISPLGTITGRSC</sequence>
<proteinExistence type="predicted"/>
<dbReference type="PANTHER" id="PTHR30605:SF0">
    <property type="entry name" value="ANHYDRO-N-ACETYLMURAMIC ACID KINASE"/>
    <property type="match status" value="1"/>
</dbReference>
<dbReference type="AlphaFoldDB" id="A0A0C3CI86"/>
<dbReference type="PANTHER" id="PTHR30605">
    <property type="entry name" value="ANHYDRO-N-ACETYLMURAMIC ACID KINASE"/>
    <property type="match status" value="1"/>
</dbReference>
<dbReference type="GO" id="GO:0009254">
    <property type="term" value="P:peptidoglycan turnover"/>
    <property type="evidence" value="ECO:0007669"/>
    <property type="project" value="InterPro"/>
</dbReference>
<evidence type="ECO:0008006" key="3">
    <source>
        <dbReference type="Google" id="ProtNLM"/>
    </source>
</evidence>
<dbReference type="EMBL" id="KN832880">
    <property type="protein sequence ID" value="KIM98678.1"/>
    <property type="molecule type" value="Genomic_DNA"/>
</dbReference>
<dbReference type="SUPFAM" id="SSF53067">
    <property type="entry name" value="Actin-like ATPase domain"/>
    <property type="match status" value="1"/>
</dbReference>
<dbReference type="HOGENOM" id="CLU_038782_1_0_1"/>
<dbReference type="STRING" id="913774.A0A0C3CI86"/>
<organism evidence="1 2">
    <name type="scientific">Oidiodendron maius (strain Zn)</name>
    <dbReference type="NCBI Taxonomy" id="913774"/>
    <lineage>
        <taxon>Eukaryota</taxon>
        <taxon>Fungi</taxon>
        <taxon>Dikarya</taxon>
        <taxon>Ascomycota</taxon>
        <taxon>Pezizomycotina</taxon>
        <taxon>Leotiomycetes</taxon>
        <taxon>Leotiomycetes incertae sedis</taxon>
        <taxon>Myxotrichaceae</taxon>
        <taxon>Oidiodendron</taxon>
    </lineage>
</organism>
<dbReference type="GO" id="GO:0005524">
    <property type="term" value="F:ATP binding"/>
    <property type="evidence" value="ECO:0007669"/>
    <property type="project" value="InterPro"/>
</dbReference>
<evidence type="ECO:0000313" key="1">
    <source>
        <dbReference type="EMBL" id="KIM98678.1"/>
    </source>
</evidence>
<dbReference type="InterPro" id="IPR005338">
    <property type="entry name" value="Anhydro_N_Ac-Mur_kinase"/>
</dbReference>
<dbReference type="Proteomes" id="UP000054321">
    <property type="component" value="Unassembled WGS sequence"/>
</dbReference>
<name>A0A0C3CI86_OIDMZ</name>
<dbReference type="OrthoDB" id="5427593at2759"/>
<evidence type="ECO:0000313" key="2">
    <source>
        <dbReference type="Proteomes" id="UP000054321"/>
    </source>
</evidence>
<dbReference type="InParanoid" id="A0A0C3CI86"/>
<reference evidence="1 2" key="1">
    <citation type="submission" date="2014-04" db="EMBL/GenBank/DDBJ databases">
        <authorList>
            <consortium name="DOE Joint Genome Institute"/>
            <person name="Kuo A."/>
            <person name="Martino E."/>
            <person name="Perotto S."/>
            <person name="Kohler A."/>
            <person name="Nagy L.G."/>
            <person name="Floudas D."/>
            <person name="Copeland A."/>
            <person name="Barry K.W."/>
            <person name="Cichocki N."/>
            <person name="Veneault-Fourrey C."/>
            <person name="LaButti K."/>
            <person name="Lindquist E.A."/>
            <person name="Lipzen A."/>
            <person name="Lundell T."/>
            <person name="Morin E."/>
            <person name="Murat C."/>
            <person name="Sun H."/>
            <person name="Tunlid A."/>
            <person name="Henrissat B."/>
            <person name="Grigoriev I.V."/>
            <person name="Hibbett D.S."/>
            <person name="Martin F."/>
            <person name="Nordberg H.P."/>
            <person name="Cantor M.N."/>
            <person name="Hua S.X."/>
        </authorList>
    </citation>
    <scope>NUCLEOTIDE SEQUENCE [LARGE SCALE GENOMIC DNA]</scope>
    <source>
        <strain evidence="1 2">Zn</strain>
    </source>
</reference>
<dbReference type="GO" id="GO:0006040">
    <property type="term" value="P:amino sugar metabolic process"/>
    <property type="evidence" value="ECO:0007669"/>
    <property type="project" value="InterPro"/>
</dbReference>
<dbReference type="Gene3D" id="3.30.420.40">
    <property type="match status" value="2"/>
</dbReference>
<dbReference type="Pfam" id="PF03702">
    <property type="entry name" value="AnmK"/>
    <property type="match status" value="2"/>
</dbReference>
<protein>
    <recommendedName>
        <fullName evidence="3">Anhydro-N-acetylmuramic acid kinase</fullName>
    </recommendedName>
</protein>
<dbReference type="GO" id="GO:0016773">
    <property type="term" value="F:phosphotransferase activity, alcohol group as acceptor"/>
    <property type="evidence" value="ECO:0007669"/>
    <property type="project" value="InterPro"/>
</dbReference>
<reference evidence="2" key="2">
    <citation type="submission" date="2015-01" db="EMBL/GenBank/DDBJ databases">
        <title>Evolutionary Origins and Diversification of the Mycorrhizal Mutualists.</title>
        <authorList>
            <consortium name="DOE Joint Genome Institute"/>
            <consortium name="Mycorrhizal Genomics Consortium"/>
            <person name="Kohler A."/>
            <person name="Kuo A."/>
            <person name="Nagy L.G."/>
            <person name="Floudas D."/>
            <person name="Copeland A."/>
            <person name="Barry K.W."/>
            <person name="Cichocki N."/>
            <person name="Veneault-Fourrey C."/>
            <person name="LaButti K."/>
            <person name="Lindquist E.A."/>
            <person name="Lipzen A."/>
            <person name="Lundell T."/>
            <person name="Morin E."/>
            <person name="Murat C."/>
            <person name="Riley R."/>
            <person name="Ohm R."/>
            <person name="Sun H."/>
            <person name="Tunlid A."/>
            <person name="Henrissat B."/>
            <person name="Grigoriev I.V."/>
            <person name="Hibbett D.S."/>
            <person name="Martin F."/>
        </authorList>
    </citation>
    <scope>NUCLEOTIDE SEQUENCE [LARGE SCALE GENOMIC DNA]</scope>
    <source>
        <strain evidence="2">Zn</strain>
    </source>
</reference>